<evidence type="ECO:0000313" key="2">
    <source>
        <dbReference type="Proteomes" id="UP000024329"/>
    </source>
</evidence>
<dbReference type="eggNOG" id="COG5639">
    <property type="taxonomic scope" value="Bacteria"/>
</dbReference>
<dbReference type="Pfam" id="PF10038">
    <property type="entry name" value="DUF2274"/>
    <property type="match status" value="1"/>
</dbReference>
<organism evidence="1 2">
    <name type="scientific">Novosphingobium resinovorum</name>
    <dbReference type="NCBI Taxonomy" id="158500"/>
    <lineage>
        <taxon>Bacteria</taxon>
        <taxon>Pseudomonadati</taxon>
        <taxon>Pseudomonadota</taxon>
        <taxon>Alphaproteobacteria</taxon>
        <taxon>Sphingomonadales</taxon>
        <taxon>Sphingomonadaceae</taxon>
        <taxon>Novosphingobium</taxon>
    </lineage>
</organism>
<dbReference type="AlphaFoldDB" id="A0A031JTL6"/>
<name>A0A031JTL6_9SPHN</name>
<accession>A0A031JTL6</accession>
<sequence length="71" mass="8193">MSILKLPKLRETTPVKLSISFQPDLYQSLLEYAGVYAQVYGSEIKIADLVQLMLATFLESDREFKRIKKLL</sequence>
<proteinExistence type="predicted"/>
<protein>
    <recommendedName>
        <fullName evidence="3">Transposase</fullName>
    </recommendedName>
</protein>
<reference evidence="1 2" key="1">
    <citation type="submission" date="2014-03" db="EMBL/GenBank/DDBJ databases">
        <title>Whole genome sequence of Novosphingobium resinovorum KF1.</title>
        <authorList>
            <person name="Gan H.M."/>
            <person name="Gan H.Y."/>
            <person name="Chew T.H."/>
            <person name="Savka M.A."/>
        </authorList>
    </citation>
    <scope>NUCLEOTIDE SEQUENCE [LARGE SCALE GENOMIC DNA]</scope>
    <source>
        <strain evidence="1 2">KF1</strain>
    </source>
</reference>
<dbReference type="RefSeq" id="WP_081799098.1">
    <property type="nucleotide sequence ID" value="NZ_JFYZ01000018.1"/>
</dbReference>
<dbReference type="Proteomes" id="UP000024329">
    <property type="component" value="Unassembled WGS sequence"/>
</dbReference>
<dbReference type="EMBL" id="JFYZ01000018">
    <property type="protein sequence ID" value="EZP80229.1"/>
    <property type="molecule type" value="Genomic_DNA"/>
</dbReference>
<evidence type="ECO:0008006" key="3">
    <source>
        <dbReference type="Google" id="ProtNLM"/>
    </source>
</evidence>
<dbReference type="InterPro" id="IPR018733">
    <property type="entry name" value="DUF2274"/>
</dbReference>
<evidence type="ECO:0000313" key="1">
    <source>
        <dbReference type="EMBL" id="EZP80229.1"/>
    </source>
</evidence>
<gene>
    <name evidence="1" type="ORF">BV97_03644</name>
</gene>
<comment type="caution">
    <text evidence="1">The sequence shown here is derived from an EMBL/GenBank/DDBJ whole genome shotgun (WGS) entry which is preliminary data.</text>
</comment>